<dbReference type="PANTHER" id="PTHR11941">
    <property type="entry name" value="ENOYL-COA HYDRATASE-RELATED"/>
    <property type="match status" value="1"/>
</dbReference>
<dbReference type="InterPro" id="IPR014748">
    <property type="entry name" value="Enoyl-CoA_hydra_C"/>
</dbReference>
<dbReference type="Gene3D" id="3.90.226.10">
    <property type="entry name" value="2-enoyl-CoA Hydratase, Chain A, domain 1"/>
    <property type="match status" value="1"/>
</dbReference>
<evidence type="ECO:0000256" key="1">
    <source>
        <dbReference type="ARBA" id="ARBA00005254"/>
    </source>
</evidence>
<dbReference type="EMBL" id="JBHSRS010000080">
    <property type="protein sequence ID" value="MFC6282831.1"/>
    <property type="molecule type" value="Genomic_DNA"/>
</dbReference>
<comment type="similarity">
    <text evidence="1">Belongs to the enoyl-CoA hydratase/isomerase family.</text>
</comment>
<evidence type="ECO:0000256" key="2">
    <source>
        <dbReference type="ARBA" id="ARBA00023239"/>
    </source>
</evidence>
<dbReference type="Gene3D" id="1.10.12.10">
    <property type="entry name" value="Lyase 2-enoyl-coa Hydratase, Chain A, domain 2"/>
    <property type="match status" value="1"/>
</dbReference>
<name>A0ABW1U289_9BURK</name>
<dbReference type="CDD" id="cd06558">
    <property type="entry name" value="crotonase-like"/>
    <property type="match status" value="1"/>
</dbReference>
<dbReference type="Pfam" id="PF00378">
    <property type="entry name" value="ECH_1"/>
    <property type="match status" value="1"/>
</dbReference>
<accession>A0ABW1U289</accession>
<dbReference type="PANTHER" id="PTHR11941:SF54">
    <property type="entry name" value="ENOYL-COA HYDRATASE, MITOCHONDRIAL"/>
    <property type="match status" value="1"/>
</dbReference>
<evidence type="ECO:0000313" key="4">
    <source>
        <dbReference type="Proteomes" id="UP001596270"/>
    </source>
</evidence>
<organism evidence="3 4">
    <name type="scientific">Polaromonas aquatica</name>
    <dbReference type="NCBI Taxonomy" id="332657"/>
    <lineage>
        <taxon>Bacteria</taxon>
        <taxon>Pseudomonadati</taxon>
        <taxon>Pseudomonadota</taxon>
        <taxon>Betaproteobacteria</taxon>
        <taxon>Burkholderiales</taxon>
        <taxon>Comamonadaceae</taxon>
        <taxon>Polaromonas</taxon>
    </lineage>
</organism>
<keyword evidence="4" id="KW-1185">Reference proteome</keyword>
<protein>
    <submittedName>
        <fullName evidence="3">Enoyl-CoA hydratase/isomerase family protein</fullName>
    </submittedName>
</protein>
<reference evidence="4" key="1">
    <citation type="journal article" date="2019" name="Int. J. Syst. Evol. Microbiol.">
        <title>The Global Catalogue of Microorganisms (GCM) 10K type strain sequencing project: providing services to taxonomists for standard genome sequencing and annotation.</title>
        <authorList>
            <consortium name="The Broad Institute Genomics Platform"/>
            <consortium name="The Broad Institute Genome Sequencing Center for Infectious Disease"/>
            <person name="Wu L."/>
            <person name="Ma J."/>
        </authorList>
    </citation>
    <scope>NUCLEOTIDE SEQUENCE [LARGE SCALE GENOMIC DNA]</scope>
    <source>
        <strain evidence="4">CCUG 39402</strain>
    </source>
</reference>
<dbReference type="SUPFAM" id="SSF52096">
    <property type="entry name" value="ClpP/crotonase"/>
    <property type="match status" value="1"/>
</dbReference>
<dbReference type="InterPro" id="IPR001753">
    <property type="entry name" value="Enoyl-CoA_hydra/iso"/>
</dbReference>
<sequence>MKPNLVTTETVGHVGLMRFNNPEELNTLHIPMLLAMEDALTALERDRNVRVIVVTGVNDKAFIAGGNIKDLNARRALQHYNEFSETLHRVFRRFEVCNKPTIAAVNGWALGGGMEFMLTIDIRLMASEARIGLPEIKLGIFPGGGGSQRLMRQLPLCQAKLLMFTGDFLNAEEAVAMGLVNQSVPRAQLLDESLKLAHRIAEKSPLALKFLKSSMLHGADMPLTAALAHEAATISLVFDSEDAHEGCSAFVEKRAAVFQGK</sequence>
<keyword evidence="2" id="KW-0456">Lyase</keyword>
<proteinExistence type="inferred from homology"/>
<evidence type="ECO:0000313" key="3">
    <source>
        <dbReference type="EMBL" id="MFC6282831.1"/>
    </source>
</evidence>
<dbReference type="RefSeq" id="WP_371439211.1">
    <property type="nucleotide sequence ID" value="NZ_JBHSRS010000080.1"/>
</dbReference>
<gene>
    <name evidence="3" type="ORF">ACFQND_16540</name>
</gene>
<comment type="caution">
    <text evidence="3">The sequence shown here is derived from an EMBL/GenBank/DDBJ whole genome shotgun (WGS) entry which is preliminary data.</text>
</comment>
<dbReference type="Proteomes" id="UP001596270">
    <property type="component" value="Unassembled WGS sequence"/>
</dbReference>
<dbReference type="InterPro" id="IPR029045">
    <property type="entry name" value="ClpP/crotonase-like_dom_sf"/>
</dbReference>